<dbReference type="InterPro" id="IPR000914">
    <property type="entry name" value="SBP_5_dom"/>
</dbReference>
<dbReference type="OrthoDB" id="5243526at2"/>
<dbReference type="EMBL" id="RBDX01000001">
    <property type="protein sequence ID" value="RKN12953.1"/>
    <property type="molecule type" value="Genomic_DNA"/>
</dbReference>
<dbReference type="Proteomes" id="UP000275024">
    <property type="component" value="Unassembled WGS sequence"/>
</dbReference>
<dbReference type="SUPFAM" id="SSF53850">
    <property type="entry name" value="Periplasmic binding protein-like II"/>
    <property type="match status" value="1"/>
</dbReference>
<dbReference type="Proteomes" id="UP000268652">
    <property type="component" value="Unassembled WGS sequence"/>
</dbReference>
<dbReference type="GO" id="GO:0042597">
    <property type="term" value="C:periplasmic space"/>
    <property type="evidence" value="ECO:0007669"/>
    <property type="project" value="UniProtKB-ARBA"/>
</dbReference>
<dbReference type="Pfam" id="PF00496">
    <property type="entry name" value="SBP_bac_5"/>
    <property type="match status" value="1"/>
</dbReference>
<gene>
    <name evidence="3" type="ORF">D7318_00270</name>
    <name evidence="2" type="ORF">D7319_02625</name>
</gene>
<comment type="caution">
    <text evidence="2">The sequence shown here is derived from an EMBL/GenBank/DDBJ whole genome shotgun (WGS) entry which is preliminary data.</text>
</comment>
<sequence>MSAALTLAACGTFDGGTASSSDGDEQTLTVSLQFTPRANYALETDDALVLTQVGCLETLLTYDDEAGALRPALATEWRQTAPTVWEFTLRDGVTFQDGTDLTADAVARSLRHVLDADTPPRAFTPESVSAVEAVDDATLSITTPEPSALLPYRLASGNTGILARAAYGDQGIDPIGHCTGPFTPVSQVAGQSISLERNEDYWGEPAEIAHVEARFIAEGATRATQVQTGESQIALGVPVTSLADLRDDDDVEVTEEFTPRTTGLYFNLARAPFDDLAARRAVQAALDLDAMASGVYAGGAQPAVGPFAPGELWAPEDAVAPTRDPAAAERLLAEAGYEPGELSLTLLAYTERPEFADLAAVVQADLEAIGIDVEVRSSNYSAIEPSLLEGDFDFALLSRNHLTDIADPLGYLTSDYSCAGSYNISQHCDQDIDELLSSANTMDAPEDRATVYGDVARHLQDEAITAFIVHEQTYAAHRTSVSGFVDDPLARYAVTADVTLGRS</sequence>
<reference evidence="4 5" key="1">
    <citation type="submission" date="2018-09" db="EMBL/GenBank/DDBJ databases">
        <title>Streptomyces sp. nov. DS1-2, an endophytic actinomycete isolated from roots of Dendrobium scabrilingue.</title>
        <authorList>
            <person name="Kuncharoen N."/>
            <person name="Kudo T."/>
            <person name="Ohkuma M."/>
            <person name="Yuki M."/>
            <person name="Tanasupawat S."/>
        </authorList>
    </citation>
    <scope>NUCLEOTIDE SEQUENCE [LARGE SCALE GENOMIC DNA]</scope>
    <source>
        <strain evidence="2 5">AZ1-7</strain>
        <strain evidence="3 4">DS1-2</strain>
    </source>
</reference>
<name>A0A3A9WKX6_9ACTN</name>
<dbReference type="GO" id="GO:0043190">
    <property type="term" value="C:ATP-binding cassette (ABC) transporter complex"/>
    <property type="evidence" value="ECO:0007669"/>
    <property type="project" value="InterPro"/>
</dbReference>
<accession>A0A3A9WKX6</accession>
<dbReference type="Gene3D" id="3.40.190.10">
    <property type="entry name" value="Periplasmic binding protein-like II"/>
    <property type="match status" value="1"/>
</dbReference>
<organism evidence="2 5">
    <name type="scientific">Streptomyces radicis</name>
    <dbReference type="NCBI Taxonomy" id="1750517"/>
    <lineage>
        <taxon>Bacteria</taxon>
        <taxon>Bacillati</taxon>
        <taxon>Actinomycetota</taxon>
        <taxon>Actinomycetes</taxon>
        <taxon>Kitasatosporales</taxon>
        <taxon>Streptomycetaceae</taxon>
        <taxon>Streptomyces</taxon>
    </lineage>
</organism>
<dbReference type="InterPro" id="IPR039424">
    <property type="entry name" value="SBP_5"/>
</dbReference>
<protein>
    <submittedName>
        <fullName evidence="2">ABC transporter substrate-binding protein</fullName>
    </submittedName>
</protein>
<dbReference type="AlphaFoldDB" id="A0A3A9WKX6"/>
<dbReference type="GO" id="GO:1904680">
    <property type="term" value="F:peptide transmembrane transporter activity"/>
    <property type="evidence" value="ECO:0007669"/>
    <property type="project" value="TreeGrafter"/>
</dbReference>
<dbReference type="CDD" id="cd08490">
    <property type="entry name" value="PBP2_NikA_DppA_OppA_like_3"/>
    <property type="match status" value="1"/>
</dbReference>
<dbReference type="PIRSF" id="PIRSF002741">
    <property type="entry name" value="MppA"/>
    <property type="match status" value="1"/>
</dbReference>
<dbReference type="InterPro" id="IPR030678">
    <property type="entry name" value="Peptide/Ni-bd"/>
</dbReference>
<evidence type="ECO:0000259" key="1">
    <source>
        <dbReference type="Pfam" id="PF00496"/>
    </source>
</evidence>
<dbReference type="EMBL" id="RBDY01000001">
    <property type="protein sequence ID" value="RKN27833.1"/>
    <property type="molecule type" value="Genomic_DNA"/>
</dbReference>
<keyword evidence="4" id="KW-1185">Reference proteome</keyword>
<dbReference type="Gene3D" id="3.10.105.10">
    <property type="entry name" value="Dipeptide-binding Protein, Domain 3"/>
    <property type="match status" value="1"/>
</dbReference>
<dbReference type="GO" id="GO:0015833">
    <property type="term" value="P:peptide transport"/>
    <property type="evidence" value="ECO:0007669"/>
    <property type="project" value="TreeGrafter"/>
</dbReference>
<evidence type="ECO:0000313" key="3">
    <source>
        <dbReference type="EMBL" id="RKN27833.1"/>
    </source>
</evidence>
<dbReference type="PANTHER" id="PTHR30290:SF65">
    <property type="entry name" value="MONOACYL PHOSPHATIDYLINOSITOL TETRAMANNOSIDE-BINDING PROTEIN LPQW-RELATED"/>
    <property type="match status" value="1"/>
</dbReference>
<dbReference type="PANTHER" id="PTHR30290">
    <property type="entry name" value="PERIPLASMIC BINDING COMPONENT OF ABC TRANSPORTER"/>
    <property type="match status" value="1"/>
</dbReference>
<evidence type="ECO:0000313" key="5">
    <source>
        <dbReference type="Proteomes" id="UP000275024"/>
    </source>
</evidence>
<evidence type="ECO:0000313" key="2">
    <source>
        <dbReference type="EMBL" id="RKN12953.1"/>
    </source>
</evidence>
<proteinExistence type="predicted"/>
<evidence type="ECO:0000313" key="4">
    <source>
        <dbReference type="Proteomes" id="UP000268652"/>
    </source>
</evidence>
<feature type="domain" description="Solute-binding protein family 5" evidence="1">
    <location>
        <begin position="69"/>
        <end position="422"/>
    </location>
</feature>